<proteinExistence type="predicted"/>
<feature type="non-terminal residue" evidence="1">
    <location>
        <position position="166"/>
    </location>
</feature>
<dbReference type="EMBL" id="JBAHYK010004267">
    <property type="protein sequence ID" value="KAL0562907.1"/>
    <property type="molecule type" value="Genomic_DNA"/>
</dbReference>
<reference evidence="1 2" key="1">
    <citation type="submission" date="2024-02" db="EMBL/GenBank/DDBJ databases">
        <title>A draft genome for the cacao thread blight pathogen Marasmius crinis-equi.</title>
        <authorList>
            <person name="Cohen S.P."/>
            <person name="Baruah I.K."/>
            <person name="Amoako-Attah I."/>
            <person name="Bukari Y."/>
            <person name="Meinhardt L.W."/>
            <person name="Bailey B.A."/>
        </authorList>
    </citation>
    <scope>NUCLEOTIDE SEQUENCE [LARGE SCALE GENOMIC DNA]</scope>
    <source>
        <strain evidence="1 2">GH-76</strain>
    </source>
</reference>
<evidence type="ECO:0000313" key="1">
    <source>
        <dbReference type="EMBL" id="KAL0562907.1"/>
    </source>
</evidence>
<evidence type="ECO:0000313" key="2">
    <source>
        <dbReference type="Proteomes" id="UP001465976"/>
    </source>
</evidence>
<name>A0ABR3EJ46_9AGAR</name>
<comment type="caution">
    <text evidence="1">The sequence shown here is derived from an EMBL/GenBank/DDBJ whole genome shotgun (WGS) entry which is preliminary data.</text>
</comment>
<gene>
    <name evidence="1" type="ORF">V5O48_019171</name>
</gene>
<dbReference type="Proteomes" id="UP001465976">
    <property type="component" value="Unassembled WGS sequence"/>
</dbReference>
<sequence>MNLFKKVFPDSGPSLDLLSTPSDSPFESIPVRTARKPLTRQAAFHRLWPDGSIRPPSPPCLIDPEQRTALRPKHGAPKSPSKAMYDPLILLEPGFRNSFSGRLLCCYLEPDITTYIRNVGGPLTRLIHGNPSHFSLTKHHLGDEEFMRKLEVLISHLSDGILEGMM</sequence>
<organism evidence="1 2">
    <name type="scientific">Marasmius crinis-equi</name>
    <dbReference type="NCBI Taxonomy" id="585013"/>
    <lineage>
        <taxon>Eukaryota</taxon>
        <taxon>Fungi</taxon>
        <taxon>Dikarya</taxon>
        <taxon>Basidiomycota</taxon>
        <taxon>Agaricomycotina</taxon>
        <taxon>Agaricomycetes</taxon>
        <taxon>Agaricomycetidae</taxon>
        <taxon>Agaricales</taxon>
        <taxon>Marasmiineae</taxon>
        <taxon>Marasmiaceae</taxon>
        <taxon>Marasmius</taxon>
    </lineage>
</organism>
<keyword evidence="2" id="KW-1185">Reference proteome</keyword>
<accession>A0ABR3EJ46</accession>
<protein>
    <submittedName>
        <fullName evidence="1">Uncharacterized protein</fullName>
    </submittedName>
</protein>